<evidence type="ECO:0000256" key="1">
    <source>
        <dbReference type="SAM" id="Coils"/>
    </source>
</evidence>
<evidence type="ECO:0000313" key="3">
    <source>
        <dbReference type="EMBL" id="TVU06944.1"/>
    </source>
</evidence>
<gene>
    <name evidence="3" type="ORF">EJB05_46981</name>
</gene>
<dbReference type="AlphaFoldDB" id="A0A5J9T6Q8"/>
<feature type="compositionally biased region" description="Polar residues" evidence="2">
    <location>
        <begin position="92"/>
        <end position="106"/>
    </location>
</feature>
<reference evidence="3 4" key="1">
    <citation type="journal article" date="2019" name="Sci. Rep.">
        <title>A high-quality genome of Eragrostis curvula grass provides insights into Poaceae evolution and supports new strategies to enhance forage quality.</title>
        <authorList>
            <person name="Carballo J."/>
            <person name="Santos B.A.C.M."/>
            <person name="Zappacosta D."/>
            <person name="Garbus I."/>
            <person name="Selva J.P."/>
            <person name="Gallo C.A."/>
            <person name="Diaz A."/>
            <person name="Albertini E."/>
            <person name="Caccamo M."/>
            <person name="Echenique V."/>
        </authorList>
    </citation>
    <scope>NUCLEOTIDE SEQUENCE [LARGE SCALE GENOMIC DNA]</scope>
    <source>
        <strain evidence="4">cv. Victoria</strain>
        <tissue evidence="3">Leaf</tissue>
    </source>
</reference>
<accession>A0A5J9T6Q8</accession>
<dbReference type="Gramene" id="TVU06944">
    <property type="protein sequence ID" value="TVU06944"/>
    <property type="gene ID" value="EJB05_46981"/>
</dbReference>
<dbReference type="EMBL" id="RWGY01000045">
    <property type="protein sequence ID" value="TVU06944.1"/>
    <property type="molecule type" value="Genomic_DNA"/>
</dbReference>
<organism evidence="3 4">
    <name type="scientific">Eragrostis curvula</name>
    <name type="common">weeping love grass</name>
    <dbReference type="NCBI Taxonomy" id="38414"/>
    <lineage>
        <taxon>Eukaryota</taxon>
        <taxon>Viridiplantae</taxon>
        <taxon>Streptophyta</taxon>
        <taxon>Embryophyta</taxon>
        <taxon>Tracheophyta</taxon>
        <taxon>Spermatophyta</taxon>
        <taxon>Magnoliopsida</taxon>
        <taxon>Liliopsida</taxon>
        <taxon>Poales</taxon>
        <taxon>Poaceae</taxon>
        <taxon>PACMAD clade</taxon>
        <taxon>Chloridoideae</taxon>
        <taxon>Eragrostideae</taxon>
        <taxon>Eragrostidinae</taxon>
        <taxon>Eragrostis</taxon>
    </lineage>
</organism>
<proteinExistence type="predicted"/>
<evidence type="ECO:0000313" key="4">
    <source>
        <dbReference type="Proteomes" id="UP000324897"/>
    </source>
</evidence>
<keyword evidence="4" id="KW-1185">Reference proteome</keyword>
<evidence type="ECO:0000256" key="2">
    <source>
        <dbReference type="SAM" id="MobiDB-lite"/>
    </source>
</evidence>
<feature type="coiled-coil region" evidence="1">
    <location>
        <begin position="228"/>
        <end position="313"/>
    </location>
</feature>
<comment type="caution">
    <text evidence="3">The sequence shown here is derived from an EMBL/GenBank/DDBJ whole genome shotgun (WGS) entry which is preliminary data.</text>
</comment>
<feature type="region of interest" description="Disordered" evidence="2">
    <location>
        <begin position="1"/>
        <end position="157"/>
    </location>
</feature>
<feature type="non-terminal residue" evidence="3">
    <location>
        <position position="1"/>
    </location>
</feature>
<feature type="compositionally biased region" description="Basic and acidic residues" evidence="2">
    <location>
        <begin position="144"/>
        <end position="154"/>
    </location>
</feature>
<keyword evidence="1" id="KW-0175">Coiled coil</keyword>
<feature type="compositionally biased region" description="Acidic residues" evidence="2">
    <location>
        <begin position="39"/>
        <end position="55"/>
    </location>
</feature>
<sequence length="475" mass="52701">MEGLNLCSIERASGSDPSAAAELKIPSSSKTIPEKVAEPEEGAVEDLGDGLGDDNSEGRPPTPPSEAPKTSPEEPEEVDATTATADDSTEPKTTAETGKNVLSSDASPLAANSPMEGGQGAEEENSQRLNREPSPVQELTQPMEVDHQIPEEKLWQPQPKLKLMSDLDEDIRKQKQSESINQTKFHYHHGGLLSTDSLLNAEDGEKLGRQKETMLLNLRPHLDKQLALEEQIAALQAESREKDALIQRLQSAAGSSGACILPLDHERLKSRIRTLEDQYAKASQLLTERDEQLKSRQTELEVAQRQKESHSAKEEHFYQELNKAIEAETAATKIAREKDQSLKVALERVSNLRTKFSRKKTQLKEKEQLIAGLEAALKTREDELSACTVEKSMLQRDHKKELGKVRDSLLELELSAAEVIDYVYSSVELKDQKSSSELLEMMPAELKKHCRFVTNMCSSAVLAKVKSHYPGLEEP</sequence>
<protein>
    <submittedName>
        <fullName evidence="3">Uncharacterized protein</fullName>
    </submittedName>
</protein>
<feature type="coiled-coil region" evidence="1">
    <location>
        <begin position="356"/>
        <end position="383"/>
    </location>
</feature>
<name>A0A5J9T6Q8_9POAL</name>
<dbReference type="Proteomes" id="UP000324897">
    <property type="component" value="Unassembled WGS sequence"/>
</dbReference>